<feature type="transmembrane region" description="Helical" evidence="7">
    <location>
        <begin position="61"/>
        <end position="82"/>
    </location>
</feature>
<feature type="transmembrane region" description="Helical" evidence="7">
    <location>
        <begin position="204"/>
        <end position="226"/>
    </location>
</feature>
<feature type="domain" description="Major facilitator superfamily (MFS) profile" evidence="8">
    <location>
        <begin position="1"/>
        <end position="383"/>
    </location>
</feature>
<evidence type="ECO:0000256" key="2">
    <source>
        <dbReference type="ARBA" id="ARBA00022448"/>
    </source>
</evidence>
<dbReference type="CDD" id="cd06173">
    <property type="entry name" value="MFS_MefA_like"/>
    <property type="match status" value="1"/>
</dbReference>
<keyword evidence="3" id="KW-1003">Cell membrane</keyword>
<keyword evidence="5 7" id="KW-1133">Transmembrane helix</keyword>
<evidence type="ECO:0000256" key="7">
    <source>
        <dbReference type="SAM" id="Phobius"/>
    </source>
</evidence>
<keyword evidence="6 7" id="KW-0472">Membrane</keyword>
<dbReference type="GO" id="GO:0005886">
    <property type="term" value="C:plasma membrane"/>
    <property type="evidence" value="ECO:0007669"/>
    <property type="project" value="UniProtKB-SubCell"/>
</dbReference>
<name>A0A7H8NIF9_9ACTN</name>
<evidence type="ECO:0000256" key="5">
    <source>
        <dbReference type="ARBA" id="ARBA00022989"/>
    </source>
</evidence>
<feature type="transmembrane region" description="Helical" evidence="7">
    <location>
        <begin position="356"/>
        <end position="374"/>
    </location>
</feature>
<reference evidence="9 10" key="1">
    <citation type="submission" date="2020-06" db="EMBL/GenBank/DDBJ databases">
        <title>Genome mining for natural products.</title>
        <authorList>
            <person name="Zhang B."/>
            <person name="Shi J."/>
            <person name="Ge H."/>
        </authorList>
    </citation>
    <scope>NUCLEOTIDE SEQUENCE [LARGE SCALE GENOMIC DNA]</scope>
    <source>
        <strain evidence="9 10">NA00687</strain>
    </source>
</reference>
<dbReference type="EMBL" id="CP054929">
    <property type="protein sequence ID" value="QKW54344.1"/>
    <property type="molecule type" value="Genomic_DNA"/>
</dbReference>
<accession>A0A7H8NIF9</accession>
<dbReference type="InterPro" id="IPR036259">
    <property type="entry name" value="MFS_trans_sf"/>
</dbReference>
<comment type="subcellular location">
    <subcellularLocation>
        <location evidence="1">Cell inner membrane</location>
        <topology evidence="1">Multi-pass membrane protein</topology>
    </subcellularLocation>
</comment>
<keyword evidence="2" id="KW-0813">Transport</keyword>
<feature type="transmembrane region" description="Helical" evidence="7">
    <location>
        <begin position="88"/>
        <end position="111"/>
    </location>
</feature>
<feature type="transmembrane region" description="Helical" evidence="7">
    <location>
        <begin position="28"/>
        <end position="49"/>
    </location>
</feature>
<evidence type="ECO:0000313" key="10">
    <source>
        <dbReference type="Proteomes" id="UP000509303"/>
    </source>
</evidence>
<evidence type="ECO:0000259" key="8">
    <source>
        <dbReference type="PROSITE" id="PS50850"/>
    </source>
</evidence>
<evidence type="ECO:0000256" key="6">
    <source>
        <dbReference type="ARBA" id="ARBA00023136"/>
    </source>
</evidence>
<evidence type="ECO:0000313" key="9">
    <source>
        <dbReference type="EMBL" id="QKW54344.1"/>
    </source>
</evidence>
<dbReference type="InterPro" id="IPR010290">
    <property type="entry name" value="TM_effector"/>
</dbReference>
<feature type="transmembrane region" description="Helical" evidence="7">
    <location>
        <begin position="264"/>
        <end position="281"/>
    </location>
</feature>
<proteinExistence type="predicted"/>
<keyword evidence="4 7" id="KW-0812">Transmembrane</keyword>
<gene>
    <name evidence="9" type="ORF">HUT08_08480</name>
</gene>
<dbReference type="Proteomes" id="UP000509303">
    <property type="component" value="Chromosome"/>
</dbReference>
<organism evidence="9 10">
    <name type="scientific">Streptomyces buecherae</name>
    <dbReference type="NCBI Taxonomy" id="2763006"/>
    <lineage>
        <taxon>Bacteria</taxon>
        <taxon>Bacillati</taxon>
        <taxon>Actinomycetota</taxon>
        <taxon>Actinomycetes</taxon>
        <taxon>Kitasatosporales</taxon>
        <taxon>Streptomycetaceae</taxon>
        <taxon>Streptomyces</taxon>
    </lineage>
</organism>
<evidence type="ECO:0000256" key="3">
    <source>
        <dbReference type="ARBA" id="ARBA00022475"/>
    </source>
</evidence>
<evidence type="ECO:0000256" key="4">
    <source>
        <dbReference type="ARBA" id="ARBA00022692"/>
    </source>
</evidence>
<feature type="transmembrane region" description="Helical" evidence="7">
    <location>
        <begin position="232"/>
        <end position="252"/>
    </location>
</feature>
<dbReference type="AlphaFoldDB" id="A0A7H8NIF9"/>
<sequence length="405" mass="42111">MAGAVTSFGSFLTMIALPLQVKELTGSAFAVGAIGAVQLVPLIVFGLYGGALADAMDRRTLILLTELGLGLLTVLLLVNSLLPHPMLWLLYVVAGLTSALAGIQQPALDALMARIVPHDQLTAAAALNSIRWQLSAIVGPSVAGLIVAFAGLPVAYGLDLLTFVVSTLLAVRLAAAPPAHDAQRPSLAGIWAGARYAWQRKELLGTYAVDMVAMFFAYPNAIFPFLADDLDATWALGLMYAAGSVGSVLVSLTSGWTSRVYRHGRMVAAGAALWGLAMAAAGALPNIWLVLLCLAVAGGADMISGLFRSTLWNQTIPDELRGRLAGIELLSYMTGPQLGQVRAGSMAALTSVRTSVWSGGVACVAAVGLLAASLPKLMAYDSRTNPHALKVRAARAAREASPAAQ</sequence>
<dbReference type="Pfam" id="PF05977">
    <property type="entry name" value="MFS_3"/>
    <property type="match status" value="1"/>
</dbReference>
<evidence type="ECO:0000256" key="1">
    <source>
        <dbReference type="ARBA" id="ARBA00004429"/>
    </source>
</evidence>
<dbReference type="Gene3D" id="1.20.1250.20">
    <property type="entry name" value="MFS general substrate transporter like domains"/>
    <property type="match status" value="1"/>
</dbReference>
<dbReference type="PROSITE" id="PS50850">
    <property type="entry name" value="MFS"/>
    <property type="match status" value="1"/>
</dbReference>
<dbReference type="InterPro" id="IPR020846">
    <property type="entry name" value="MFS_dom"/>
</dbReference>
<protein>
    <submittedName>
        <fullName evidence="9">MFS transporter</fullName>
    </submittedName>
</protein>
<dbReference type="GO" id="GO:0022857">
    <property type="term" value="F:transmembrane transporter activity"/>
    <property type="evidence" value="ECO:0007669"/>
    <property type="project" value="InterPro"/>
</dbReference>
<dbReference type="PANTHER" id="PTHR23513">
    <property type="entry name" value="INTEGRAL MEMBRANE EFFLUX PROTEIN-RELATED"/>
    <property type="match status" value="1"/>
</dbReference>
<dbReference type="PANTHER" id="PTHR23513:SF9">
    <property type="entry name" value="ENTEROBACTIN EXPORTER ENTS"/>
    <property type="match status" value="1"/>
</dbReference>
<keyword evidence="10" id="KW-1185">Reference proteome</keyword>
<dbReference type="SUPFAM" id="SSF103473">
    <property type="entry name" value="MFS general substrate transporter"/>
    <property type="match status" value="1"/>
</dbReference>
<feature type="transmembrane region" description="Helical" evidence="7">
    <location>
        <begin position="132"/>
        <end position="150"/>
    </location>
</feature>